<evidence type="ECO:0000313" key="2">
    <source>
        <dbReference type="Proteomes" id="UP001356427"/>
    </source>
</evidence>
<reference evidence="1 2" key="1">
    <citation type="submission" date="2021-04" db="EMBL/GenBank/DDBJ databases">
        <authorList>
            <person name="De Guttry C."/>
            <person name="Zahm M."/>
            <person name="Klopp C."/>
            <person name="Cabau C."/>
            <person name="Louis A."/>
            <person name="Berthelot C."/>
            <person name="Parey E."/>
            <person name="Roest Crollius H."/>
            <person name="Montfort J."/>
            <person name="Robinson-Rechavi M."/>
            <person name="Bucao C."/>
            <person name="Bouchez O."/>
            <person name="Gislard M."/>
            <person name="Lluch J."/>
            <person name="Milhes M."/>
            <person name="Lampietro C."/>
            <person name="Lopez Roques C."/>
            <person name="Donnadieu C."/>
            <person name="Braasch I."/>
            <person name="Desvignes T."/>
            <person name="Postlethwait J."/>
            <person name="Bobe J."/>
            <person name="Wedekind C."/>
            <person name="Guiguen Y."/>
        </authorList>
    </citation>
    <scope>NUCLEOTIDE SEQUENCE [LARGE SCALE GENOMIC DNA]</scope>
    <source>
        <strain evidence="1">Cs_M1</strain>
        <tissue evidence="1">Blood</tissue>
    </source>
</reference>
<sequence>MLIRVTRHENWEVVGLVNQTVLLIEGTATITSLRCWTNMKGSLISCLFRENHICRDVEWERYFCYKSMEVPELYSGPHLIFPMTFSNAAALGGALQEQTTPWGDLEAAEDPPQHQRSPSVIVDMLWSDPMPKSGSVPNEVLLLGPQT</sequence>
<proteinExistence type="predicted"/>
<organism evidence="1 2">
    <name type="scientific">Coregonus suidteri</name>
    <dbReference type="NCBI Taxonomy" id="861788"/>
    <lineage>
        <taxon>Eukaryota</taxon>
        <taxon>Metazoa</taxon>
        <taxon>Chordata</taxon>
        <taxon>Craniata</taxon>
        <taxon>Vertebrata</taxon>
        <taxon>Euteleostomi</taxon>
        <taxon>Actinopterygii</taxon>
        <taxon>Neopterygii</taxon>
        <taxon>Teleostei</taxon>
        <taxon>Protacanthopterygii</taxon>
        <taxon>Salmoniformes</taxon>
        <taxon>Salmonidae</taxon>
        <taxon>Coregoninae</taxon>
        <taxon>Coregonus</taxon>
    </lineage>
</organism>
<dbReference type="Proteomes" id="UP001356427">
    <property type="component" value="Unassembled WGS sequence"/>
</dbReference>
<evidence type="ECO:0000313" key="1">
    <source>
        <dbReference type="EMBL" id="KAK6322857.1"/>
    </source>
</evidence>
<accession>A0AAN8MAZ7</accession>
<comment type="caution">
    <text evidence="1">The sequence shown here is derived from an EMBL/GenBank/DDBJ whole genome shotgun (WGS) entry which is preliminary data.</text>
</comment>
<dbReference type="AlphaFoldDB" id="A0AAN8MAZ7"/>
<dbReference type="EMBL" id="JAGTTL010000005">
    <property type="protein sequence ID" value="KAK6322857.1"/>
    <property type="molecule type" value="Genomic_DNA"/>
</dbReference>
<protein>
    <submittedName>
        <fullName evidence="1">Uncharacterized protein</fullName>
    </submittedName>
</protein>
<name>A0AAN8MAZ7_9TELE</name>
<keyword evidence="2" id="KW-1185">Reference proteome</keyword>
<gene>
    <name evidence="1" type="ORF">J4Q44_G00076490</name>
</gene>